<dbReference type="Gene3D" id="1.10.10.10">
    <property type="entry name" value="Winged helix-like DNA-binding domain superfamily/Winged helix DNA-binding domain"/>
    <property type="match status" value="1"/>
</dbReference>
<name>A0ABT2ZGK6_9RHOB</name>
<comment type="caution">
    <text evidence="4">The sequence shown here is derived from an EMBL/GenBank/DDBJ whole genome shotgun (WGS) entry which is preliminary data.</text>
</comment>
<sequence length="868" mass="94680">MQLHERAEALRSLKERFQAALDGHGSCIVVQGEAGIGKSTLLHSFVGSLPEDARVLRGACEDLSIAEPLGPLWDLAREAGWQLNADLGGTGGRLAAFTEALASISALTVPTLVIVEDLHWADIATIDFLKFVARRLDGRRLMLVVTARSDDPRGRTNIRQMLSGVRPDRVNRIDLKPLSRDAVAKLAEGTGLDANALFKVTNGNAFYVSELVKSGLSQVPASVEDAVLARLEALGRGARNVAEAASVLPRRAEARFLISIVGAGGEDAIEECLLSGILEPQGDFLAFRHEIARLAVESSLVPSVRRKLHEKCLALMEAEGAGFSTRRLHHARQVGDENTLRLLAPQAAREALEMGAVREACAFFDLALKYPQPMSDPELAEFLEQAAWANYLVGTNNRSISLQSSALEIYRKTGDALKEGDSYRKLSRYHWLSTKIPQSREFADRAVRALANHRGPELAMALSTQSQLFMLDKVFSRVGEPAREAIALAREFERPDIESHALNNLGQSLALADPEAGRQMLRESIAIAMRLNDTDNVARGYTNAAFYEIDLLNFPDAEALAQKGIDYSNNHELDGYKLYLSGALAWILLRQGRWSEAESLEEAGFASDAPLDEEIQFFTSGRSFTGACAIAWLATRRGNPIPEAVTRFLSAFMVGADEMQRLNVHASILGELAWHERADRDDAVDALRRVVQRAENVALAPESAIWLKRLDPGAKIVLTPELGLPYKRELEGDWAGAAEAWSALGAPFDEAMVLAQGDEAARRKAIAILTRLGATATADRVRAAMRSEGMADVPAMPRSSTRENPLGLTNRQLDVLRALNEGLSNAEIGIRLFVSPKTVDHHVSAILAKLDVSTRGEAAAKARKMDIL</sequence>
<protein>
    <submittedName>
        <fullName evidence="4">AAA family ATPase</fullName>
    </submittedName>
</protein>
<organism evidence="4 5">
    <name type="scientific">Albidovulum marisflavi</name>
    <dbReference type="NCBI Taxonomy" id="2984159"/>
    <lineage>
        <taxon>Bacteria</taxon>
        <taxon>Pseudomonadati</taxon>
        <taxon>Pseudomonadota</taxon>
        <taxon>Alphaproteobacteria</taxon>
        <taxon>Rhodobacterales</taxon>
        <taxon>Paracoccaceae</taxon>
        <taxon>Albidovulum</taxon>
    </lineage>
</organism>
<dbReference type="InterPro" id="IPR016032">
    <property type="entry name" value="Sig_transdc_resp-reg_C-effctor"/>
</dbReference>
<dbReference type="Pfam" id="PF00196">
    <property type="entry name" value="GerE"/>
    <property type="match status" value="1"/>
</dbReference>
<gene>
    <name evidence="4" type="ORF">OEW28_16635</name>
</gene>
<dbReference type="Pfam" id="PF13191">
    <property type="entry name" value="AAA_16"/>
    <property type="match status" value="1"/>
</dbReference>
<dbReference type="RefSeq" id="WP_263735927.1">
    <property type="nucleotide sequence ID" value="NZ_JAOWKY010000005.1"/>
</dbReference>
<dbReference type="PROSITE" id="PS50043">
    <property type="entry name" value="HTH_LUXR_2"/>
    <property type="match status" value="1"/>
</dbReference>
<dbReference type="InterPro" id="IPR011990">
    <property type="entry name" value="TPR-like_helical_dom_sf"/>
</dbReference>
<keyword evidence="5" id="KW-1185">Reference proteome</keyword>
<evidence type="ECO:0000256" key="1">
    <source>
        <dbReference type="ARBA" id="ARBA00022741"/>
    </source>
</evidence>
<dbReference type="SUPFAM" id="SSF48452">
    <property type="entry name" value="TPR-like"/>
    <property type="match status" value="2"/>
</dbReference>
<accession>A0ABT2ZGK6</accession>
<dbReference type="SUPFAM" id="SSF46894">
    <property type="entry name" value="C-terminal effector domain of the bipartite response regulators"/>
    <property type="match status" value="1"/>
</dbReference>
<evidence type="ECO:0000313" key="4">
    <source>
        <dbReference type="EMBL" id="MCV2870252.1"/>
    </source>
</evidence>
<evidence type="ECO:0000313" key="5">
    <source>
        <dbReference type="Proteomes" id="UP001652542"/>
    </source>
</evidence>
<dbReference type="InterPro" id="IPR027417">
    <property type="entry name" value="P-loop_NTPase"/>
</dbReference>
<dbReference type="Gene3D" id="1.25.40.10">
    <property type="entry name" value="Tetratricopeptide repeat domain"/>
    <property type="match status" value="1"/>
</dbReference>
<dbReference type="InterPro" id="IPR041664">
    <property type="entry name" value="AAA_16"/>
</dbReference>
<dbReference type="PROSITE" id="PS00622">
    <property type="entry name" value="HTH_LUXR_1"/>
    <property type="match status" value="1"/>
</dbReference>
<dbReference type="EMBL" id="JAOWKY010000005">
    <property type="protein sequence ID" value="MCV2870252.1"/>
    <property type="molecule type" value="Genomic_DNA"/>
</dbReference>
<dbReference type="SUPFAM" id="SSF52540">
    <property type="entry name" value="P-loop containing nucleoside triphosphate hydrolases"/>
    <property type="match status" value="1"/>
</dbReference>
<dbReference type="CDD" id="cd06170">
    <property type="entry name" value="LuxR_C_like"/>
    <property type="match status" value="1"/>
</dbReference>
<dbReference type="InterPro" id="IPR036388">
    <property type="entry name" value="WH-like_DNA-bd_sf"/>
</dbReference>
<dbReference type="PANTHER" id="PTHR16305:SF28">
    <property type="entry name" value="GUANYLATE CYCLASE DOMAIN-CONTAINING PROTEIN"/>
    <property type="match status" value="1"/>
</dbReference>
<keyword evidence="1" id="KW-0547">Nucleotide-binding</keyword>
<dbReference type="PRINTS" id="PR00038">
    <property type="entry name" value="HTHLUXR"/>
</dbReference>
<feature type="domain" description="HTH luxR-type" evidence="3">
    <location>
        <begin position="801"/>
        <end position="866"/>
    </location>
</feature>
<evidence type="ECO:0000256" key="2">
    <source>
        <dbReference type="ARBA" id="ARBA00022840"/>
    </source>
</evidence>
<proteinExistence type="predicted"/>
<dbReference type="PANTHER" id="PTHR16305">
    <property type="entry name" value="TESTICULAR SOLUBLE ADENYLYL CYCLASE"/>
    <property type="match status" value="1"/>
</dbReference>
<keyword evidence="2" id="KW-0067">ATP-binding</keyword>
<reference evidence="4 5" key="1">
    <citation type="submission" date="2022-10" db="EMBL/GenBank/DDBJ databases">
        <title>Defluviimonas sp. nov., isolated from ocean surface water.</title>
        <authorList>
            <person name="He W."/>
            <person name="Wang L."/>
            <person name="Zhang D.-F."/>
        </authorList>
    </citation>
    <scope>NUCLEOTIDE SEQUENCE [LARGE SCALE GENOMIC DNA]</scope>
    <source>
        <strain evidence="4 5">WL0002</strain>
    </source>
</reference>
<dbReference type="InterPro" id="IPR000792">
    <property type="entry name" value="Tscrpt_reg_LuxR_C"/>
</dbReference>
<dbReference type="SMART" id="SM00421">
    <property type="entry name" value="HTH_LUXR"/>
    <property type="match status" value="1"/>
</dbReference>
<dbReference type="Proteomes" id="UP001652542">
    <property type="component" value="Unassembled WGS sequence"/>
</dbReference>
<evidence type="ECO:0000259" key="3">
    <source>
        <dbReference type="PROSITE" id="PS50043"/>
    </source>
</evidence>